<sequence length="283" mass="31574">MPLNVPGILAPLQFLLNPRIIVPGLSVKDIRHLNFNALKKAGYRGIVFDKDNCLANTLVPELEEAWKECRQTFGPKNVLVVSNSAGSKRDAGGIQAKSVRHHLGVPVLFHASMKPGYSCIKQIRSYFRSLSDPVNDDQLIVVGDRLFTDIVMANRFPLPPHRTLGVWTTSVWVREATLMRFCERKLLDGVKKWIIARSKARASKLAAQAKEDDVNDKFSGKDEVKRKTVGDQSQEEITEGEEAVLRRAFVHPLPPALPPSRKNGALRTLVNLVKSATVLLRRS</sequence>
<dbReference type="InterPro" id="IPR010021">
    <property type="entry name" value="PGPP1/Gep4"/>
</dbReference>
<organism evidence="1 2">
    <name type="scientific">Collybiopsis luxurians FD-317 M1</name>
    <dbReference type="NCBI Taxonomy" id="944289"/>
    <lineage>
        <taxon>Eukaryota</taxon>
        <taxon>Fungi</taxon>
        <taxon>Dikarya</taxon>
        <taxon>Basidiomycota</taxon>
        <taxon>Agaricomycotina</taxon>
        <taxon>Agaricomycetes</taxon>
        <taxon>Agaricomycetidae</taxon>
        <taxon>Agaricales</taxon>
        <taxon>Marasmiineae</taxon>
        <taxon>Omphalotaceae</taxon>
        <taxon>Collybiopsis</taxon>
        <taxon>Collybiopsis luxurians</taxon>
    </lineage>
</organism>
<proteinExistence type="predicted"/>
<dbReference type="OrthoDB" id="198652at2759"/>
<dbReference type="Pfam" id="PF09419">
    <property type="entry name" value="PGP_phosphatase"/>
    <property type="match status" value="1"/>
</dbReference>
<dbReference type="NCBIfam" id="TIGR01668">
    <property type="entry name" value="YqeG_hyp_ppase"/>
    <property type="match status" value="1"/>
</dbReference>
<dbReference type="Gene3D" id="3.40.50.1000">
    <property type="entry name" value="HAD superfamily/HAD-like"/>
    <property type="match status" value="1"/>
</dbReference>
<dbReference type="EMBL" id="KN834772">
    <property type="protein sequence ID" value="KIK61240.1"/>
    <property type="molecule type" value="Genomic_DNA"/>
</dbReference>
<dbReference type="SUPFAM" id="SSF56784">
    <property type="entry name" value="HAD-like"/>
    <property type="match status" value="1"/>
</dbReference>
<evidence type="ECO:0000313" key="2">
    <source>
        <dbReference type="Proteomes" id="UP000053593"/>
    </source>
</evidence>
<dbReference type="GO" id="GO:0008962">
    <property type="term" value="F:phosphatidylglycerophosphatase activity"/>
    <property type="evidence" value="ECO:0007669"/>
    <property type="project" value="InterPro"/>
</dbReference>
<evidence type="ECO:0008006" key="3">
    <source>
        <dbReference type="Google" id="ProtNLM"/>
    </source>
</evidence>
<dbReference type="AlphaFoldDB" id="A0A0D0BBY9"/>
<dbReference type="Proteomes" id="UP000053593">
    <property type="component" value="Unassembled WGS sequence"/>
</dbReference>
<name>A0A0D0BBY9_9AGAR</name>
<dbReference type="InterPro" id="IPR027706">
    <property type="entry name" value="PGP_Pase"/>
</dbReference>
<gene>
    <name evidence="1" type="ORF">GYMLUDRAFT_166904</name>
</gene>
<evidence type="ECO:0000313" key="1">
    <source>
        <dbReference type="EMBL" id="KIK61240.1"/>
    </source>
</evidence>
<reference evidence="1 2" key="1">
    <citation type="submission" date="2014-04" db="EMBL/GenBank/DDBJ databases">
        <title>Evolutionary Origins and Diversification of the Mycorrhizal Mutualists.</title>
        <authorList>
            <consortium name="DOE Joint Genome Institute"/>
            <consortium name="Mycorrhizal Genomics Consortium"/>
            <person name="Kohler A."/>
            <person name="Kuo A."/>
            <person name="Nagy L.G."/>
            <person name="Floudas D."/>
            <person name="Copeland A."/>
            <person name="Barry K.W."/>
            <person name="Cichocki N."/>
            <person name="Veneault-Fourrey C."/>
            <person name="LaButti K."/>
            <person name="Lindquist E.A."/>
            <person name="Lipzen A."/>
            <person name="Lundell T."/>
            <person name="Morin E."/>
            <person name="Murat C."/>
            <person name="Riley R."/>
            <person name="Ohm R."/>
            <person name="Sun H."/>
            <person name="Tunlid A."/>
            <person name="Henrissat B."/>
            <person name="Grigoriev I.V."/>
            <person name="Hibbett D.S."/>
            <person name="Martin F."/>
        </authorList>
    </citation>
    <scope>NUCLEOTIDE SEQUENCE [LARGE SCALE GENOMIC DNA]</scope>
    <source>
        <strain evidence="1 2">FD-317 M1</strain>
    </source>
</reference>
<dbReference type="HOGENOM" id="CLU_056221_1_0_1"/>
<dbReference type="InterPro" id="IPR036412">
    <property type="entry name" value="HAD-like_sf"/>
</dbReference>
<keyword evidence="2" id="KW-1185">Reference proteome</keyword>
<protein>
    <recommendedName>
        <fullName evidence="3">Phosphatidylglycerophosphatase</fullName>
    </recommendedName>
</protein>
<dbReference type="InterPro" id="IPR023214">
    <property type="entry name" value="HAD_sf"/>
</dbReference>
<accession>A0A0D0BBY9</accession>